<dbReference type="OrthoDB" id="460582at2"/>
<dbReference type="GO" id="GO:0016874">
    <property type="term" value="F:ligase activity"/>
    <property type="evidence" value="ECO:0007669"/>
    <property type="project" value="UniProtKB-KW"/>
</dbReference>
<reference evidence="1 2" key="1">
    <citation type="submission" date="2019-11" db="EMBL/GenBank/DDBJ databases">
        <title>Whole-genome sequence of a Rhodoblastus acidophilus DSM 142.</title>
        <authorList>
            <person name="Kyndt J.A."/>
            <person name="Meyer T.E."/>
        </authorList>
    </citation>
    <scope>NUCLEOTIDE SEQUENCE [LARGE SCALE GENOMIC DNA]</scope>
    <source>
        <strain evidence="1 2">DSM 142</strain>
    </source>
</reference>
<dbReference type="Proteomes" id="UP000439113">
    <property type="component" value="Unassembled WGS sequence"/>
</dbReference>
<evidence type="ECO:0000313" key="2">
    <source>
        <dbReference type="Proteomes" id="UP000439113"/>
    </source>
</evidence>
<dbReference type="SUPFAM" id="SSF56059">
    <property type="entry name" value="Glutathione synthetase ATP-binding domain-like"/>
    <property type="match status" value="1"/>
</dbReference>
<accession>A0A6N8DMA1</accession>
<keyword evidence="1" id="KW-0436">Ligase</keyword>
<protein>
    <submittedName>
        <fullName evidence="1">RimK family alpha-L-glutamate ligase</fullName>
    </submittedName>
</protein>
<organism evidence="1 2">
    <name type="scientific">Rhodoblastus acidophilus</name>
    <name type="common">Rhodopseudomonas acidophila</name>
    <dbReference type="NCBI Taxonomy" id="1074"/>
    <lineage>
        <taxon>Bacteria</taxon>
        <taxon>Pseudomonadati</taxon>
        <taxon>Pseudomonadota</taxon>
        <taxon>Alphaproteobacteria</taxon>
        <taxon>Hyphomicrobiales</taxon>
        <taxon>Rhodoblastaceae</taxon>
        <taxon>Rhodoblastus</taxon>
    </lineage>
</organism>
<proteinExistence type="predicted"/>
<sequence>MSVSPCVPPSILTEPPLMGLAALTSRAMRGESLAPIAQALQTRLAANPDDANALMDLSTVELLRGSRAARLRLQGEALARRKLYPQNARIPGAPRLLVLLAPGDFMANTPVEFLLEGAGINVDFLYVQSEADFLRLPPHDVAFVAVAESRANQTILGLIDEAAPYWPCPILNHPAAIARLTRDGAWRLLRDVEALHFPENRWLDRAALAKGEGGAYPLIIRPVDSHAGEELEKIEHAAELGAYLRGHAGDAFYVAPFVDYAGADGKYRKIRIALIDGKAWPIHYAVSSRWMVHYLNADMLHNRAHRAEEEVFMRDFDAFAARHAAALDALKRRLGLDYLQIDCAEAADGRLLIFEIGAAMIAHDLDCPITFPYKSAHMRRLFDAFRHMVAAHGPDHEQTLEPA</sequence>
<name>A0A6N8DMA1_RHOAC</name>
<dbReference type="EMBL" id="WNKS01000008">
    <property type="protein sequence ID" value="MTV31458.1"/>
    <property type="molecule type" value="Genomic_DNA"/>
</dbReference>
<evidence type="ECO:0000313" key="1">
    <source>
        <dbReference type="EMBL" id="MTV31458.1"/>
    </source>
</evidence>
<gene>
    <name evidence="1" type="ORF">GJ654_10670</name>
</gene>
<dbReference type="RefSeq" id="WP_155446144.1">
    <property type="nucleotide sequence ID" value="NZ_JAOQNR010000009.1"/>
</dbReference>
<comment type="caution">
    <text evidence="1">The sequence shown here is derived from an EMBL/GenBank/DDBJ whole genome shotgun (WGS) entry which is preliminary data.</text>
</comment>
<dbReference type="AlphaFoldDB" id="A0A6N8DMA1"/>